<dbReference type="Proteomes" id="UP001590950">
    <property type="component" value="Unassembled WGS sequence"/>
</dbReference>
<proteinExistence type="predicted"/>
<accession>A0ABR3ZW86</accession>
<keyword evidence="2" id="KW-1185">Reference proteome</keyword>
<comment type="caution">
    <text evidence="1">The sequence shown here is derived from an EMBL/GenBank/DDBJ whole genome shotgun (WGS) entry which is preliminary data.</text>
</comment>
<organism evidence="1 2">
    <name type="scientific">Stereocaulon virgatum</name>
    <dbReference type="NCBI Taxonomy" id="373712"/>
    <lineage>
        <taxon>Eukaryota</taxon>
        <taxon>Fungi</taxon>
        <taxon>Dikarya</taxon>
        <taxon>Ascomycota</taxon>
        <taxon>Pezizomycotina</taxon>
        <taxon>Lecanoromycetes</taxon>
        <taxon>OSLEUM clade</taxon>
        <taxon>Lecanoromycetidae</taxon>
        <taxon>Lecanorales</taxon>
        <taxon>Lecanorineae</taxon>
        <taxon>Stereocaulaceae</taxon>
        <taxon>Stereocaulon</taxon>
    </lineage>
</organism>
<sequence>MQGQPQRRQTYIGIGRFPTDPLQGSSTSAVPNFRPLFLPCTNAIFIITSRTPHHSSTRHQSFSVILDHAFSLAGIEEQKCETQRLGEVTRLLCDGQYKGDRSHGPTGALKAGTQDNHLDLIRFGRFKDG</sequence>
<dbReference type="EMBL" id="JBEFKJ010000036">
    <property type="protein sequence ID" value="KAL2037865.1"/>
    <property type="molecule type" value="Genomic_DNA"/>
</dbReference>
<evidence type="ECO:0000313" key="1">
    <source>
        <dbReference type="EMBL" id="KAL2037865.1"/>
    </source>
</evidence>
<protein>
    <submittedName>
        <fullName evidence="1">Uncharacterized protein</fullName>
    </submittedName>
</protein>
<evidence type="ECO:0000313" key="2">
    <source>
        <dbReference type="Proteomes" id="UP001590950"/>
    </source>
</evidence>
<reference evidence="1 2" key="1">
    <citation type="submission" date="2024-09" db="EMBL/GenBank/DDBJ databases">
        <title>Rethinking Asexuality: The Enigmatic Case of Functional Sexual Genes in Lepraria (Stereocaulaceae).</title>
        <authorList>
            <person name="Doellman M."/>
            <person name="Sun Y."/>
            <person name="Barcenas-Pena A."/>
            <person name="Lumbsch H.T."/>
            <person name="Grewe F."/>
        </authorList>
    </citation>
    <scope>NUCLEOTIDE SEQUENCE [LARGE SCALE GENOMIC DNA]</scope>
    <source>
        <strain evidence="1 2">Mercado 3170</strain>
    </source>
</reference>
<gene>
    <name evidence="1" type="ORF">N7G274_009339</name>
</gene>
<name>A0ABR3ZW86_9LECA</name>